<dbReference type="EMBL" id="JANPWB010000013">
    <property type="protein sequence ID" value="KAJ1107492.1"/>
    <property type="molecule type" value="Genomic_DNA"/>
</dbReference>
<dbReference type="AlphaFoldDB" id="A0AAV7MYU0"/>
<dbReference type="Proteomes" id="UP001066276">
    <property type="component" value="Chromosome 9"/>
</dbReference>
<gene>
    <name evidence="1" type="ORF">NDU88_004882</name>
</gene>
<evidence type="ECO:0000313" key="2">
    <source>
        <dbReference type="Proteomes" id="UP001066276"/>
    </source>
</evidence>
<reference evidence="1" key="1">
    <citation type="journal article" date="2022" name="bioRxiv">
        <title>Sequencing and chromosome-scale assembly of the giantPleurodeles waltlgenome.</title>
        <authorList>
            <person name="Brown T."/>
            <person name="Elewa A."/>
            <person name="Iarovenko S."/>
            <person name="Subramanian E."/>
            <person name="Araus A.J."/>
            <person name="Petzold A."/>
            <person name="Susuki M."/>
            <person name="Suzuki K.-i.T."/>
            <person name="Hayashi T."/>
            <person name="Toyoda A."/>
            <person name="Oliveira C."/>
            <person name="Osipova E."/>
            <person name="Leigh N.D."/>
            <person name="Simon A."/>
            <person name="Yun M.H."/>
        </authorList>
    </citation>
    <scope>NUCLEOTIDE SEQUENCE</scope>
    <source>
        <strain evidence="1">20211129_DDA</strain>
        <tissue evidence="1">Liver</tissue>
    </source>
</reference>
<organism evidence="1 2">
    <name type="scientific">Pleurodeles waltl</name>
    <name type="common">Iberian ribbed newt</name>
    <dbReference type="NCBI Taxonomy" id="8319"/>
    <lineage>
        <taxon>Eukaryota</taxon>
        <taxon>Metazoa</taxon>
        <taxon>Chordata</taxon>
        <taxon>Craniata</taxon>
        <taxon>Vertebrata</taxon>
        <taxon>Euteleostomi</taxon>
        <taxon>Amphibia</taxon>
        <taxon>Batrachia</taxon>
        <taxon>Caudata</taxon>
        <taxon>Salamandroidea</taxon>
        <taxon>Salamandridae</taxon>
        <taxon>Pleurodelinae</taxon>
        <taxon>Pleurodeles</taxon>
    </lineage>
</organism>
<protein>
    <submittedName>
        <fullName evidence="1">Uncharacterized protein</fullName>
    </submittedName>
</protein>
<keyword evidence="2" id="KW-1185">Reference proteome</keyword>
<proteinExistence type="predicted"/>
<sequence length="168" mass="18851">MKVGIHIEKDWLPEFVVEMGFGRYIMDDLLMAQQELQFLKPVFIRRGDGLPQEGKDSVFRGQEKMGGTLACCGTESAVGMVMLSEYLGGCKYWRSVLFGGKMLKDIFEEGEWPDVLGFNTRVGDSNAKMNIVEVFSFQYPVVKPKILEGLRTALCKEISETEAALLPP</sequence>
<comment type="caution">
    <text evidence="1">The sequence shown here is derived from an EMBL/GenBank/DDBJ whole genome shotgun (WGS) entry which is preliminary data.</text>
</comment>
<name>A0AAV7MYU0_PLEWA</name>
<accession>A0AAV7MYU0</accession>
<evidence type="ECO:0000313" key="1">
    <source>
        <dbReference type="EMBL" id="KAJ1107492.1"/>
    </source>
</evidence>